<dbReference type="PANTHER" id="PTHR30287">
    <property type="entry name" value="MEMBRANE COMPONENT OF PREDICTED ABC SUPERFAMILY METABOLITE UPTAKE TRANSPORTER"/>
    <property type="match status" value="1"/>
</dbReference>
<keyword evidence="2" id="KW-1003">Cell membrane</keyword>
<feature type="transmembrane region" description="Helical" evidence="6">
    <location>
        <begin position="255"/>
        <end position="276"/>
    </location>
</feature>
<feature type="transmembrane region" description="Helical" evidence="6">
    <location>
        <begin position="314"/>
        <end position="335"/>
    </location>
</feature>
<dbReference type="Proteomes" id="UP000422764">
    <property type="component" value="Chromosome"/>
</dbReference>
<evidence type="ECO:0000256" key="4">
    <source>
        <dbReference type="ARBA" id="ARBA00022989"/>
    </source>
</evidence>
<reference evidence="8 9" key="1">
    <citation type="submission" date="2019-12" db="EMBL/GenBank/DDBJ databases">
        <title>Genome sequenceing of Clostridium bovifaecis.</title>
        <authorList>
            <person name="Yao Y."/>
        </authorList>
    </citation>
    <scope>NUCLEOTIDE SEQUENCE [LARGE SCALE GENOMIC DNA]</scope>
    <source>
        <strain evidence="8 9">BXX</strain>
    </source>
</reference>
<dbReference type="InterPro" id="IPR003838">
    <property type="entry name" value="ABC3_permease_C"/>
</dbReference>
<evidence type="ECO:0000259" key="7">
    <source>
        <dbReference type="Pfam" id="PF02687"/>
    </source>
</evidence>
<name>A0A6I6EPG6_9CLOT</name>
<protein>
    <submittedName>
        <fullName evidence="8">FtsX-like permease family protein</fullName>
    </submittedName>
</protein>
<accession>A0A6I6EPG6</accession>
<keyword evidence="5 6" id="KW-0472">Membrane</keyword>
<dbReference type="GO" id="GO:0005886">
    <property type="term" value="C:plasma membrane"/>
    <property type="evidence" value="ECO:0007669"/>
    <property type="project" value="UniProtKB-SubCell"/>
</dbReference>
<evidence type="ECO:0000256" key="1">
    <source>
        <dbReference type="ARBA" id="ARBA00004651"/>
    </source>
</evidence>
<evidence type="ECO:0000256" key="2">
    <source>
        <dbReference type="ARBA" id="ARBA00022475"/>
    </source>
</evidence>
<keyword evidence="9" id="KW-1185">Reference proteome</keyword>
<feature type="domain" description="ABC3 transporter permease C-terminal" evidence="7">
    <location>
        <begin position="263"/>
        <end position="366"/>
    </location>
</feature>
<feature type="transmembrane region" description="Helical" evidence="6">
    <location>
        <begin position="347"/>
        <end position="370"/>
    </location>
</feature>
<feature type="transmembrane region" description="Helical" evidence="6">
    <location>
        <begin position="652"/>
        <end position="672"/>
    </location>
</feature>
<feature type="transmembrane region" description="Helical" evidence="6">
    <location>
        <begin position="700"/>
        <end position="718"/>
    </location>
</feature>
<dbReference type="AlphaFoldDB" id="A0A6I6EPG6"/>
<evidence type="ECO:0000256" key="6">
    <source>
        <dbReference type="SAM" id="Phobius"/>
    </source>
</evidence>
<keyword evidence="3 6" id="KW-0812">Transmembrane</keyword>
<evidence type="ECO:0000256" key="5">
    <source>
        <dbReference type="ARBA" id="ARBA00023136"/>
    </source>
</evidence>
<dbReference type="InterPro" id="IPR038766">
    <property type="entry name" value="Membrane_comp_ABC_pdt"/>
</dbReference>
<dbReference type="Pfam" id="PF02687">
    <property type="entry name" value="FtsX"/>
    <property type="match status" value="2"/>
</dbReference>
<evidence type="ECO:0000256" key="3">
    <source>
        <dbReference type="ARBA" id="ARBA00022692"/>
    </source>
</evidence>
<keyword evidence="4 6" id="KW-1133">Transmembrane helix</keyword>
<sequence length="784" mass="87355">MNWLIVKSDFRRNKIINLALFLFIMLSASLAVLSVVMALQTFASISELYKTAQPPHFIQMHKGKINQEEIDKFMSTYQGITYKQTITMIDVYGESLTVEGKGHTYNLSDCLLDIGLVKQNETKDLFLNSKHEKVTINKGEMGIPVLLKEMYGMEIGDHVILTSNGARSEFIIKEFILDSAMNSTVASSTRILLSNKDFEELEGQVGENEYLIEAYFENPKEAADFQTAYENAGLPQDGQAVTYTIIFMLSALTDIVTVFVLLLVSILLIIVSFICVKFTIMAALEEEIGEIGTMKAIGLKFTHIRDFYLDKYRVLALAGVISGYILALLISGLFTKHISTTFGNMKMSPLAFVLSISASGLVFFLTDYYCKKILKKIKKVTVVDALVSGKGVDKNKGYIKDGLYKSKKLSVNWLMAIYEVFYTFKNWIIMFAVVLIAVSMIMIPVNLLNTFEAPEFITYMGSSLEDILIEVENGENLENSYAKVKQVLEKDADIKNYYEYRKVRVKTTNKDKKPMNLYIDCGGNAGNELQYISGKAPEGRNEVAISYLNASEMGKTVGDTIALLFDNKDQKFVVSGVYQDVTSGGKTAKSKYNFPELNANKYSFSINLNDNREAVKKSGEWYKILGAGITVDPMEKFIDQTLGGVAKQLKTIVFAIVTIGLSLTMLITVLFLKLRLAKDLSEIAVLKAIGFSEQDIKKQYMIKIGFVSAAGILSGIILTDVLGEEIVAAALSIAGIGLKKVELISNAVIEYIICPLLLMLLILLVTWIVVRTVKKYNIISTINE</sequence>
<dbReference type="PANTHER" id="PTHR30287:SF2">
    <property type="entry name" value="BLL1001 PROTEIN"/>
    <property type="match status" value="1"/>
</dbReference>
<proteinExistence type="predicted"/>
<feature type="domain" description="ABC3 transporter permease C-terminal" evidence="7">
    <location>
        <begin position="655"/>
        <end position="778"/>
    </location>
</feature>
<dbReference type="EMBL" id="CP046522">
    <property type="protein sequence ID" value="QGU95559.1"/>
    <property type="molecule type" value="Genomic_DNA"/>
</dbReference>
<evidence type="ECO:0000313" key="8">
    <source>
        <dbReference type="EMBL" id="QGU95559.1"/>
    </source>
</evidence>
<comment type="subcellular location">
    <subcellularLocation>
        <location evidence="1">Cell membrane</location>
        <topology evidence="1">Multi-pass membrane protein</topology>
    </subcellularLocation>
</comment>
<feature type="transmembrane region" description="Helical" evidence="6">
    <location>
        <begin position="748"/>
        <end position="770"/>
    </location>
</feature>
<feature type="transmembrane region" description="Helical" evidence="6">
    <location>
        <begin position="427"/>
        <end position="448"/>
    </location>
</feature>
<gene>
    <name evidence="8" type="ORF">GOM49_11075</name>
</gene>
<evidence type="ECO:0000313" key="9">
    <source>
        <dbReference type="Proteomes" id="UP000422764"/>
    </source>
</evidence>
<organism evidence="8 9">
    <name type="scientific">Clostridium bovifaecis</name>
    <dbReference type="NCBI Taxonomy" id="2184719"/>
    <lineage>
        <taxon>Bacteria</taxon>
        <taxon>Bacillati</taxon>
        <taxon>Bacillota</taxon>
        <taxon>Clostridia</taxon>
        <taxon>Eubacteriales</taxon>
        <taxon>Clostridiaceae</taxon>
        <taxon>Clostridium</taxon>
    </lineage>
</organism>